<feature type="transmembrane region" description="Helical" evidence="1">
    <location>
        <begin position="180"/>
        <end position="204"/>
    </location>
</feature>
<feature type="transmembrane region" description="Helical" evidence="1">
    <location>
        <begin position="150"/>
        <end position="173"/>
    </location>
</feature>
<keyword evidence="1" id="KW-0997">Cell inner membrane</keyword>
<evidence type="ECO:0000256" key="2">
    <source>
        <dbReference type="NCBIfam" id="TIGR00210"/>
    </source>
</evidence>
<feature type="transmembrane region" description="Helical" evidence="1">
    <location>
        <begin position="216"/>
        <end position="240"/>
    </location>
</feature>
<dbReference type="EMBL" id="RKKU01000026">
    <property type="protein sequence ID" value="ROZ81904.1"/>
    <property type="molecule type" value="Genomic_DNA"/>
</dbReference>
<organism evidence="3 4">
    <name type="scientific">Pseudomonas neustonica</name>
    <dbReference type="NCBI Taxonomy" id="2487346"/>
    <lineage>
        <taxon>Bacteria</taxon>
        <taxon>Pseudomonadati</taxon>
        <taxon>Pseudomonadota</taxon>
        <taxon>Gammaproteobacteria</taxon>
        <taxon>Pseudomonadales</taxon>
        <taxon>Pseudomonadaceae</taxon>
        <taxon>Pseudomonas</taxon>
    </lineage>
</organism>
<keyword evidence="1" id="KW-0812">Transmembrane</keyword>
<keyword evidence="1" id="KW-0406">Ion transport</keyword>
<evidence type="ECO:0000313" key="4">
    <source>
        <dbReference type="Proteomes" id="UP000275199"/>
    </source>
</evidence>
<keyword evidence="1" id="KW-1003">Cell membrane</keyword>
<protein>
    <recommendedName>
        <fullName evidence="1 2">Sodium/glutamate symporter</fullName>
    </recommendedName>
</protein>
<keyword evidence="1" id="KW-0769">Symport</keyword>
<gene>
    <name evidence="1 3" type="primary">gltS</name>
    <name evidence="3" type="ORF">EF096_16590</name>
</gene>
<keyword evidence="1" id="KW-0915">Sodium</keyword>
<feature type="transmembrane region" description="Helical" evidence="1">
    <location>
        <begin position="329"/>
        <end position="351"/>
    </location>
</feature>
<feature type="transmembrane region" description="Helical" evidence="1">
    <location>
        <begin position="296"/>
        <end position="317"/>
    </location>
</feature>
<reference evidence="3 4" key="1">
    <citation type="submission" date="2018-11" db="EMBL/GenBank/DDBJ databases">
        <authorList>
            <person name="Jang G.I."/>
            <person name="Hwang C.Y."/>
        </authorList>
    </citation>
    <scope>NUCLEOTIDE SEQUENCE [LARGE SCALE GENOMIC DNA]</scope>
    <source>
        <strain evidence="3 4">SSM26</strain>
    </source>
</reference>
<comment type="function">
    <text evidence="1">Catalyzes the sodium-dependent transport of glutamate.</text>
</comment>
<keyword evidence="1" id="KW-0813">Transport</keyword>
<feature type="transmembrane region" description="Helical" evidence="1">
    <location>
        <begin position="428"/>
        <end position="450"/>
    </location>
</feature>
<keyword evidence="1" id="KW-0739">Sodium transport</keyword>
<dbReference type="Proteomes" id="UP000275199">
    <property type="component" value="Unassembled WGS sequence"/>
</dbReference>
<keyword evidence="1" id="KW-0029">Amino-acid transport</keyword>
<sequence>MVECAAWLVVKAKYADEERTDNHPKANGVCSPPRSCVYACPLPLIATNPRPVMEQTALLINTPTTLALTVIALWLGYWINQRVSLFSRYNIPAAVSGGLPVSALVALIQLLSGREIQFDLELRNLLLIAFFSSIGLSSRLRQLLDGGRALAIMLGLAVVFLLCQNLVGTLLALGLDQSPLYGLIGGSISLAGGHGTALTWGALFEEHFALADASSLGLAMATAGLISGGLLGGPVAAWLIRRHGLVSTEVEAELPHLASPGRTTYLIDLDHLLTAVLLIALCFALGASVYDWLSGLGLRLPAFLTSMFLGILLANLLDIAGVEVDARPVQLAGDLSLQLFLGMSLISLPLLSLQSAFGLIGVMLLIQGVVTVLFTVFLVFPLLGRNYDAACISAGFIGMGLGATPVGIANMDALTSRYGPSPKAYLVIPLLGAFFIDIANATLVQMLLGFKLFNP</sequence>
<feature type="transmembrane region" description="Helical" evidence="1">
    <location>
        <begin position="357"/>
        <end position="380"/>
    </location>
</feature>
<evidence type="ECO:0000313" key="3">
    <source>
        <dbReference type="EMBL" id="ROZ81904.1"/>
    </source>
</evidence>
<feature type="transmembrane region" description="Helical" evidence="1">
    <location>
        <begin position="58"/>
        <end position="79"/>
    </location>
</feature>
<accession>A0ABX9XER4</accession>
<dbReference type="NCBIfam" id="TIGR00210">
    <property type="entry name" value="gltS"/>
    <property type="match status" value="1"/>
</dbReference>
<feature type="transmembrane region" description="Helical" evidence="1">
    <location>
        <begin position="124"/>
        <end position="144"/>
    </location>
</feature>
<dbReference type="InterPro" id="IPR004445">
    <property type="entry name" value="GltS"/>
</dbReference>
<feature type="transmembrane region" description="Helical" evidence="1">
    <location>
        <begin position="272"/>
        <end position="290"/>
    </location>
</feature>
<evidence type="ECO:0000256" key="1">
    <source>
        <dbReference type="HAMAP-Rule" id="MF_02062"/>
    </source>
</evidence>
<comment type="similarity">
    <text evidence="1">Belongs to the glutamate:Na(+) symporter (ESS) (TC 2.A.27) family.</text>
</comment>
<comment type="subcellular location">
    <subcellularLocation>
        <location evidence="1">Cell inner membrane</location>
        <topology evidence="1">Multi-pass membrane protein</topology>
    </subcellularLocation>
</comment>
<keyword evidence="4" id="KW-1185">Reference proteome</keyword>
<proteinExistence type="inferred from homology"/>
<feature type="transmembrane region" description="Helical" evidence="1">
    <location>
        <begin position="387"/>
        <end position="408"/>
    </location>
</feature>
<dbReference type="PANTHER" id="PTHR36178:SF1">
    <property type="entry name" value="SODIUM_GLUTAMATE SYMPORTER"/>
    <property type="match status" value="1"/>
</dbReference>
<dbReference type="HAMAP" id="MF_02062">
    <property type="entry name" value="GltS"/>
    <property type="match status" value="1"/>
</dbReference>
<dbReference type="Pfam" id="PF03616">
    <property type="entry name" value="Glt_symporter"/>
    <property type="match status" value="1"/>
</dbReference>
<feature type="transmembrane region" description="Helical" evidence="1">
    <location>
        <begin position="91"/>
        <end position="112"/>
    </location>
</feature>
<keyword evidence="1" id="KW-0472">Membrane</keyword>
<comment type="caution">
    <text evidence="3">The sequence shown here is derived from an EMBL/GenBank/DDBJ whole genome shotgun (WGS) entry which is preliminary data.</text>
</comment>
<name>A0ABX9XER4_9PSED</name>
<keyword evidence="1" id="KW-1133">Transmembrane helix</keyword>
<dbReference type="PANTHER" id="PTHR36178">
    <property type="entry name" value="SLR0625 PROTEIN"/>
    <property type="match status" value="1"/>
</dbReference>